<comment type="caution">
    <text evidence="2">The sequence shown here is derived from an EMBL/GenBank/DDBJ whole genome shotgun (WGS) entry which is preliminary data.</text>
</comment>
<evidence type="ECO:0000313" key="3">
    <source>
        <dbReference type="Proteomes" id="UP001054837"/>
    </source>
</evidence>
<sequence>MLSTMHPPIIIILITPATPRKIRDKHLLHYLPPYKTPNLYSISKTEFHNSTPPLSLACTRNKTTRPSRREDTHSSISARRITPLAPIGSPSMKR</sequence>
<evidence type="ECO:0000256" key="1">
    <source>
        <dbReference type="SAM" id="MobiDB-lite"/>
    </source>
</evidence>
<proteinExistence type="predicted"/>
<dbReference type="AlphaFoldDB" id="A0AAV4MV41"/>
<feature type="compositionally biased region" description="Polar residues" evidence="1">
    <location>
        <begin position="49"/>
        <end position="61"/>
    </location>
</feature>
<accession>A0AAV4MV41</accession>
<keyword evidence="3" id="KW-1185">Reference proteome</keyword>
<evidence type="ECO:0000313" key="2">
    <source>
        <dbReference type="EMBL" id="GIX76357.1"/>
    </source>
</evidence>
<gene>
    <name evidence="2" type="ORF">CDAR_418821</name>
</gene>
<name>A0AAV4MV41_9ARAC</name>
<feature type="region of interest" description="Disordered" evidence="1">
    <location>
        <begin position="49"/>
        <end position="94"/>
    </location>
</feature>
<organism evidence="2 3">
    <name type="scientific">Caerostris darwini</name>
    <dbReference type="NCBI Taxonomy" id="1538125"/>
    <lineage>
        <taxon>Eukaryota</taxon>
        <taxon>Metazoa</taxon>
        <taxon>Ecdysozoa</taxon>
        <taxon>Arthropoda</taxon>
        <taxon>Chelicerata</taxon>
        <taxon>Arachnida</taxon>
        <taxon>Araneae</taxon>
        <taxon>Araneomorphae</taxon>
        <taxon>Entelegynae</taxon>
        <taxon>Araneoidea</taxon>
        <taxon>Araneidae</taxon>
        <taxon>Caerostris</taxon>
    </lineage>
</organism>
<dbReference type="Proteomes" id="UP001054837">
    <property type="component" value="Unassembled WGS sequence"/>
</dbReference>
<dbReference type="EMBL" id="BPLQ01000920">
    <property type="protein sequence ID" value="GIX76357.1"/>
    <property type="molecule type" value="Genomic_DNA"/>
</dbReference>
<protein>
    <submittedName>
        <fullName evidence="2">Uncharacterized protein</fullName>
    </submittedName>
</protein>
<reference evidence="2 3" key="1">
    <citation type="submission" date="2021-06" db="EMBL/GenBank/DDBJ databases">
        <title>Caerostris darwini draft genome.</title>
        <authorList>
            <person name="Kono N."/>
            <person name="Arakawa K."/>
        </authorList>
    </citation>
    <scope>NUCLEOTIDE SEQUENCE [LARGE SCALE GENOMIC DNA]</scope>
</reference>